<feature type="region of interest" description="Disordered" evidence="1">
    <location>
        <begin position="418"/>
        <end position="438"/>
    </location>
</feature>
<reference evidence="3 4" key="1">
    <citation type="submission" date="2024-02" db="EMBL/GenBank/DDBJ databases">
        <authorList>
            <person name="Chen Y."/>
            <person name="Shah S."/>
            <person name="Dougan E. K."/>
            <person name="Thang M."/>
            <person name="Chan C."/>
        </authorList>
    </citation>
    <scope>NUCLEOTIDE SEQUENCE [LARGE SCALE GENOMIC DNA]</scope>
</reference>
<keyword evidence="4" id="KW-1185">Reference proteome</keyword>
<feature type="transmembrane region" description="Helical" evidence="2">
    <location>
        <begin position="357"/>
        <end position="375"/>
    </location>
</feature>
<evidence type="ECO:0000256" key="1">
    <source>
        <dbReference type="SAM" id="MobiDB-lite"/>
    </source>
</evidence>
<feature type="transmembrane region" description="Helical" evidence="2">
    <location>
        <begin position="382"/>
        <end position="402"/>
    </location>
</feature>
<comment type="caution">
    <text evidence="3">The sequence shown here is derived from an EMBL/GenBank/DDBJ whole genome shotgun (WGS) entry which is preliminary data.</text>
</comment>
<evidence type="ECO:0000313" key="3">
    <source>
        <dbReference type="EMBL" id="CAK9082321.1"/>
    </source>
</evidence>
<name>A0ABP0Q2Q8_9DINO</name>
<keyword evidence="2" id="KW-0472">Membrane</keyword>
<gene>
    <name evidence="3" type="ORF">SCF082_LOCUS39128</name>
</gene>
<proteinExistence type="predicted"/>
<feature type="compositionally biased region" description="Basic and acidic residues" evidence="1">
    <location>
        <begin position="418"/>
        <end position="435"/>
    </location>
</feature>
<organism evidence="3 4">
    <name type="scientific">Durusdinium trenchii</name>
    <dbReference type="NCBI Taxonomy" id="1381693"/>
    <lineage>
        <taxon>Eukaryota</taxon>
        <taxon>Sar</taxon>
        <taxon>Alveolata</taxon>
        <taxon>Dinophyceae</taxon>
        <taxon>Suessiales</taxon>
        <taxon>Symbiodiniaceae</taxon>
        <taxon>Durusdinium</taxon>
    </lineage>
</organism>
<keyword evidence="2" id="KW-0812">Transmembrane</keyword>
<accession>A0ABP0Q2Q8</accession>
<evidence type="ECO:0000313" key="4">
    <source>
        <dbReference type="Proteomes" id="UP001642464"/>
    </source>
</evidence>
<sequence>MGSCNFDSFQETCPEVRLGVFYSQVASSAGPALIGSLQVNVSGGPVRKPRRWNFQVRLRCGVRRCVLWGGADRGESPMAEASFRWSDGFERARSGEMRLPQFPTWPLLLVLTTDGFVRAHQPSLMPEFVVELRAASLRAVQPSQPSSHLVAVHQGAQSEVTAELARDWTLSLGRMSRALGTEGRLWEYPRNPCKACVADFWNPDEWMYRQVEMQCSPCASRQLLLIDSYGQVFLRHTFLDPEVVLWGVGAKRRTDADGMPLDHRHQELVNSLRSLCGSGMSFVRNTPWSSDQASRYLSSFNSTVPEKWRARIEAAQQEEVCEPYPVMLGEDHVVEEGEIEQMEPEAEPEVAGDESGLFGNAGMVLMVLVGIYAALAQRHLNANGLAVAVAVPVLSAILTMLWRKASPEEPAAVVEEEVKSPKKELKAPKKEAKSDSEEELDLIWEADWTDPEARQQVVKQLSESEVPRPVEVFELSDTPTWLARLQHRRVQAQRSGKLKLVHKLDKEIEHAMKTVSVPDPGAHVRLAAGKEAAEVPEDDIWSMDWSALRPEAVPVAVA</sequence>
<dbReference type="EMBL" id="CAXAMM010038940">
    <property type="protein sequence ID" value="CAK9082321.1"/>
    <property type="molecule type" value="Genomic_DNA"/>
</dbReference>
<dbReference type="Proteomes" id="UP001642464">
    <property type="component" value="Unassembled WGS sequence"/>
</dbReference>
<protein>
    <submittedName>
        <fullName evidence="3">Uncharacterized protein</fullName>
    </submittedName>
</protein>
<evidence type="ECO:0000256" key="2">
    <source>
        <dbReference type="SAM" id="Phobius"/>
    </source>
</evidence>
<keyword evidence="2" id="KW-1133">Transmembrane helix</keyword>